<protein>
    <submittedName>
        <fullName evidence="3">Eukaryotic aspartyl protease family protein</fullName>
    </submittedName>
</protein>
<dbReference type="KEGG" id="tet:TTHERM_01108690"/>
<keyword evidence="2" id="KW-0732">Signal</keyword>
<reference evidence="4" key="1">
    <citation type="journal article" date="2006" name="PLoS Biol.">
        <title>Macronuclear genome sequence of the ciliate Tetrahymena thermophila, a model eukaryote.</title>
        <authorList>
            <person name="Eisen J.A."/>
            <person name="Coyne R.S."/>
            <person name="Wu M."/>
            <person name="Wu D."/>
            <person name="Thiagarajan M."/>
            <person name="Wortman J.R."/>
            <person name="Badger J.H."/>
            <person name="Ren Q."/>
            <person name="Amedeo P."/>
            <person name="Jones K.M."/>
            <person name="Tallon L.J."/>
            <person name="Delcher A.L."/>
            <person name="Salzberg S.L."/>
            <person name="Silva J.C."/>
            <person name="Haas B.J."/>
            <person name="Majoros W.H."/>
            <person name="Farzad M."/>
            <person name="Carlton J.M."/>
            <person name="Smith R.K. Jr."/>
            <person name="Garg J."/>
            <person name="Pearlman R.E."/>
            <person name="Karrer K.M."/>
            <person name="Sun L."/>
            <person name="Manning G."/>
            <person name="Elde N.C."/>
            <person name="Turkewitz A.P."/>
            <person name="Asai D.J."/>
            <person name="Wilkes D.E."/>
            <person name="Wang Y."/>
            <person name="Cai H."/>
            <person name="Collins K."/>
            <person name="Stewart B.A."/>
            <person name="Lee S.R."/>
            <person name="Wilamowska K."/>
            <person name="Weinberg Z."/>
            <person name="Ruzzo W.L."/>
            <person name="Wloga D."/>
            <person name="Gaertig J."/>
            <person name="Frankel J."/>
            <person name="Tsao C.-C."/>
            <person name="Gorovsky M.A."/>
            <person name="Keeling P.J."/>
            <person name="Waller R.F."/>
            <person name="Patron N.J."/>
            <person name="Cherry J.M."/>
            <person name="Stover N.A."/>
            <person name="Krieger C.J."/>
            <person name="del Toro C."/>
            <person name="Ryder H.F."/>
            <person name="Williamson S.C."/>
            <person name="Barbeau R.A."/>
            <person name="Hamilton E.P."/>
            <person name="Orias E."/>
        </authorList>
    </citation>
    <scope>NUCLEOTIDE SEQUENCE [LARGE SCALE GENOMIC DNA]</scope>
    <source>
        <strain evidence="4">SB210</strain>
    </source>
</reference>
<dbReference type="GeneID" id="7829597"/>
<feature type="chain" id="PRO_5004200898" evidence="2">
    <location>
        <begin position="18"/>
        <end position="428"/>
    </location>
</feature>
<keyword evidence="4" id="KW-1185">Reference proteome</keyword>
<keyword evidence="1" id="KW-0812">Transmembrane</keyword>
<evidence type="ECO:0000313" key="3">
    <source>
        <dbReference type="EMBL" id="EAR82567.2"/>
    </source>
</evidence>
<dbReference type="GO" id="GO:0008233">
    <property type="term" value="F:peptidase activity"/>
    <property type="evidence" value="ECO:0007669"/>
    <property type="project" value="UniProtKB-KW"/>
</dbReference>
<name>Q22B86_TETTS</name>
<evidence type="ECO:0000256" key="2">
    <source>
        <dbReference type="SAM" id="SignalP"/>
    </source>
</evidence>
<evidence type="ECO:0000313" key="4">
    <source>
        <dbReference type="Proteomes" id="UP000009168"/>
    </source>
</evidence>
<dbReference type="SUPFAM" id="SSF50630">
    <property type="entry name" value="Acid proteases"/>
    <property type="match status" value="1"/>
</dbReference>
<sequence length="428" mass="49232">MILSLSVIAVLACQITCFETLSTSSFISDQQPQSLLIANINLGTPPQNIPVMLFFGTNLPRLGQFILNKSVQGTNEMFDLFQQQIGITNYYDLDSSTTSQIKGNYESVQELSGGYGGKMTGKYVQDVLQIGKLKFLYYFACAQQITTLNQAYSGGLIFFQRTEDNIFDLMYQQKITKTRDYILQGSTYKLNGGQFNNIGYNLKMLFDLESNSQYYNYPPNQLVPNSDLFEMYSYGIYLDGEDISDKIKYKRIQIDQLTDTQGLRFDQITIPSDLFQIIISKYDYVESLQISNCTQCQCDRAKNLPKITLITQEYKLTIDPSQYTEYYKDQDLCQIKLSQNDYFNFAKSLIFNSNIQVMYSKQSDTVRLIGAQTINHVNIDAIKYIFPIFTAIILTGLLFTFSWTMYQLYPLKLEQIQLKEKLNISVKI</sequence>
<keyword evidence="1" id="KW-0472">Membrane</keyword>
<accession>Q22B86</accession>
<dbReference type="RefSeq" id="XP_001030230.2">
    <property type="nucleotide sequence ID" value="XM_001030230.2"/>
</dbReference>
<proteinExistence type="predicted"/>
<gene>
    <name evidence="3" type="ORF">TTHERM_01108690</name>
</gene>
<dbReference type="InParanoid" id="Q22B86"/>
<dbReference type="GO" id="GO:0006508">
    <property type="term" value="P:proteolysis"/>
    <property type="evidence" value="ECO:0007669"/>
    <property type="project" value="UniProtKB-KW"/>
</dbReference>
<keyword evidence="1" id="KW-1133">Transmembrane helix</keyword>
<keyword evidence="3" id="KW-0645">Protease</keyword>
<keyword evidence="3" id="KW-0378">Hydrolase</keyword>
<dbReference type="EMBL" id="GG662465">
    <property type="protein sequence ID" value="EAR82567.2"/>
    <property type="molecule type" value="Genomic_DNA"/>
</dbReference>
<dbReference type="AlphaFoldDB" id="Q22B86"/>
<evidence type="ECO:0000256" key="1">
    <source>
        <dbReference type="SAM" id="Phobius"/>
    </source>
</evidence>
<organism evidence="3 4">
    <name type="scientific">Tetrahymena thermophila (strain SB210)</name>
    <dbReference type="NCBI Taxonomy" id="312017"/>
    <lineage>
        <taxon>Eukaryota</taxon>
        <taxon>Sar</taxon>
        <taxon>Alveolata</taxon>
        <taxon>Ciliophora</taxon>
        <taxon>Intramacronucleata</taxon>
        <taxon>Oligohymenophorea</taxon>
        <taxon>Hymenostomatida</taxon>
        <taxon>Tetrahymenina</taxon>
        <taxon>Tetrahymenidae</taxon>
        <taxon>Tetrahymena</taxon>
    </lineage>
</organism>
<feature type="signal peptide" evidence="2">
    <location>
        <begin position="1"/>
        <end position="17"/>
    </location>
</feature>
<feature type="transmembrane region" description="Helical" evidence="1">
    <location>
        <begin position="384"/>
        <end position="406"/>
    </location>
</feature>
<dbReference type="InterPro" id="IPR021109">
    <property type="entry name" value="Peptidase_aspartic_dom_sf"/>
</dbReference>
<dbReference type="Proteomes" id="UP000009168">
    <property type="component" value="Unassembled WGS sequence"/>
</dbReference>
<dbReference type="Gene3D" id="2.40.70.10">
    <property type="entry name" value="Acid Proteases"/>
    <property type="match status" value="1"/>
</dbReference>
<dbReference type="HOGENOM" id="CLU_054678_0_0_1"/>